<dbReference type="InterPro" id="IPR003594">
    <property type="entry name" value="HATPase_dom"/>
</dbReference>
<organism evidence="11 12">
    <name type="scientific">Candidatus Defluviibacterium haderslevense</name>
    <dbReference type="NCBI Taxonomy" id="2981993"/>
    <lineage>
        <taxon>Bacteria</taxon>
        <taxon>Pseudomonadati</taxon>
        <taxon>Bacteroidota</taxon>
        <taxon>Saprospiria</taxon>
        <taxon>Saprospirales</taxon>
        <taxon>Saprospiraceae</taxon>
        <taxon>Candidatus Defluviibacterium</taxon>
    </lineage>
</organism>
<keyword evidence="7" id="KW-0067">ATP-binding</keyword>
<evidence type="ECO:0000256" key="2">
    <source>
        <dbReference type="ARBA" id="ARBA00012438"/>
    </source>
</evidence>
<keyword evidence="9" id="KW-0812">Transmembrane</keyword>
<keyword evidence="5" id="KW-0547">Nucleotide-binding</keyword>
<evidence type="ECO:0000259" key="10">
    <source>
        <dbReference type="PROSITE" id="PS50109"/>
    </source>
</evidence>
<dbReference type="Gene3D" id="3.30.565.10">
    <property type="entry name" value="Histidine kinase-like ATPase, C-terminal domain"/>
    <property type="match status" value="1"/>
</dbReference>
<feature type="domain" description="Histidine kinase" evidence="10">
    <location>
        <begin position="173"/>
        <end position="379"/>
    </location>
</feature>
<dbReference type="PANTHER" id="PTHR43065:SF10">
    <property type="entry name" value="PEROXIDE STRESS-ACTIVATED HISTIDINE KINASE MAK3"/>
    <property type="match status" value="1"/>
</dbReference>
<evidence type="ECO:0000256" key="8">
    <source>
        <dbReference type="ARBA" id="ARBA00023012"/>
    </source>
</evidence>
<reference evidence="11 12" key="1">
    <citation type="submission" date="2020-10" db="EMBL/GenBank/DDBJ databases">
        <title>Connecting structure to function with the recovery of over 1000 high-quality activated sludge metagenome-assembled genomes encoding full-length rRNA genes using long-read sequencing.</title>
        <authorList>
            <person name="Singleton C.M."/>
            <person name="Petriglieri F."/>
            <person name="Kristensen J.M."/>
            <person name="Kirkegaard R.H."/>
            <person name="Michaelsen T.Y."/>
            <person name="Andersen M.H."/>
            <person name="Karst S.M."/>
            <person name="Dueholm M.S."/>
            <person name="Nielsen P.H."/>
            <person name="Albertsen M."/>
        </authorList>
    </citation>
    <scope>NUCLEOTIDE SEQUENCE [LARGE SCALE GENOMIC DNA]</scope>
    <source>
        <strain evidence="11">Ribe_18-Q3-R11-54_BAT3C.373</strain>
    </source>
</reference>
<accession>A0A9D7XFT4</accession>
<sequence length="379" mass="43458">MDVYTRTGRLKLYLAILGIFFLIIPLFYANYLAQNLAIREKTHVEILVKTLQFISNNSNNDDDLTYQSEILEKLNDSRVVTINQSDEIQLHNYSEPADTAAILARVKRSNITPLTSPDYKAIYFEYPKILTLISYFPLLQLLLLLFYITIAYAVFNLSRKEEQNRVWVGMAKETAHQLGTPISGIMGWLDNLRESGISDDEQREIMNHMEMDITKLQQVSDRFSKIGSIPELQKKSLPEELQRSLIYMKARASSKIDFKLIFNEDQFYFAMINSNLFSWVIENVIRNALDAMDGQGFITIRLFSIHNVNHIEIEDNGKGIPSSKFNTIFRPGYSTKSRGWGLGLSLAKRIIENYHNGKIYVKSSVEGEGTTITIQLPTV</sequence>
<dbReference type="InterPro" id="IPR005467">
    <property type="entry name" value="His_kinase_dom"/>
</dbReference>
<dbReference type="GO" id="GO:0005524">
    <property type="term" value="F:ATP binding"/>
    <property type="evidence" value="ECO:0007669"/>
    <property type="project" value="UniProtKB-KW"/>
</dbReference>
<dbReference type="InterPro" id="IPR003661">
    <property type="entry name" value="HisK_dim/P_dom"/>
</dbReference>
<evidence type="ECO:0000256" key="9">
    <source>
        <dbReference type="SAM" id="Phobius"/>
    </source>
</evidence>
<dbReference type="EMBL" id="JADKFW010000004">
    <property type="protein sequence ID" value="MBK9716217.1"/>
    <property type="molecule type" value="Genomic_DNA"/>
</dbReference>
<dbReference type="SMART" id="SM00387">
    <property type="entry name" value="HATPase_c"/>
    <property type="match status" value="1"/>
</dbReference>
<evidence type="ECO:0000256" key="1">
    <source>
        <dbReference type="ARBA" id="ARBA00000085"/>
    </source>
</evidence>
<protein>
    <recommendedName>
        <fullName evidence="2">histidine kinase</fullName>
        <ecNumber evidence="2">2.7.13.3</ecNumber>
    </recommendedName>
</protein>
<dbReference type="Pfam" id="PF02518">
    <property type="entry name" value="HATPase_c"/>
    <property type="match status" value="1"/>
</dbReference>
<keyword evidence="9" id="KW-0472">Membrane</keyword>
<dbReference type="AlphaFoldDB" id="A0A9D7XFT4"/>
<keyword evidence="4" id="KW-0808">Transferase</keyword>
<keyword evidence="9" id="KW-1133">Transmembrane helix</keyword>
<proteinExistence type="predicted"/>
<dbReference type="CDD" id="cd00082">
    <property type="entry name" value="HisKA"/>
    <property type="match status" value="1"/>
</dbReference>
<feature type="transmembrane region" description="Helical" evidence="9">
    <location>
        <begin position="12"/>
        <end position="31"/>
    </location>
</feature>
<dbReference type="InterPro" id="IPR004358">
    <property type="entry name" value="Sig_transdc_His_kin-like_C"/>
</dbReference>
<dbReference type="PRINTS" id="PR00344">
    <property type="entry name" value="BCTRLSENSOR"/>
</dbReference>
<feature type="transmembrane region" description="Helical" evidence="9">
    <location>
        <begin position="132"/>
        <end position="155"/>
    </location>
</feature>
<gene>
    <name evidence="11" type="ORF">IPO85_01590</name>
</gene>
<evidence type="ECO:0000313" key="12">
    <source>
        <dbReference type="Proteomes" id="UP000808349"/>
    </source>
</evidence>
<evidence type="ECO:0000256" key="5">
    <source>
        <dbReference type="ARBA" id="ARBA00022741"/>
    </source>
</evidence>
<dbReference type="PANTHER" id="PTHR43065">
    <property type="entry name" value="SENSOR HISTIDINE KINASE"/>
    <property type="match status" value="1"/>
</dbReference>
<dbReference type="GO" id="GO:0000155">
    <property type="term" value="F:phosphorelay sensor kinase activity"/>
    <property type="evidence" value="ECO:0007669"/>
    <property type="project" value="InterPro"/>
</dbReference>
<keyword evidence="6 11" id="KW-0418">Kinase</keyword>
<dbReference type="InterPro" id="IPR036890">
    <property type="entry name" value="HATPase_C_sf"/>
</dbReference>
<evidence type="ECO:0000256" key="4">
    <source>
        <dbReference type="ARBA" id="ARBA00022679"/>
    </source>
</evidence>
<dbReference type="SUPFAM" id="SSF47384">
    <property type="entry name" value="Homodimeric domain of signal transducing histidine kinase"/>
    <property type="match status" value="1"/>
</dbReference>
<dbReference type="PROSITE" id="PS50109">
    <property type="entry name" value="HIS_KIN"/>
    <property type="match status" value="1"/>
</dbReference>
<evidence type="ECO:0000256" key="6">
    <source>
        <dbReference type="ARBA" id="ARBA00022777"/>
    </source>
</evidence>
<name>A0A9D7XFT4_9BACT</name>
<dbReference type="SUPFAM" id="SSF55874">
    <property type="entry name" value="ATPase domain of HSP90 chaperone/DNA topoisomerase II/histidine kinase"/>
    <property type="match status" value="1"/>
</dbReference>
<dbReference type="EC" id="2.7.13.3" evidence="2"/>
<dbReference type="Proteomes" id="UP000808349">
    <property type="component" value="Unassembled WGS sequence"/>
</dbReference>
<dbReference type="InterPro" id="IPR036097">
    <property type="entry name" value="HisK_dim/P_sf"/>
</dbReference>
<keyword evidence="3" id="KW-0597">Phosphoprotein</keyword>
<comment type="catalytic activity">
    <reaction evidence="1">
        <text>ATP + protein L-histidine = ADP + protein N-phospho-L-histidine.</text>
        <dbReference type="EC" id="2.7.13.3"/>
    </reaction>
</comment>
<evidence type="ECO:0000256" key="7">
    <source>
        <dbReference type="ARBA" id="ARBA00022840"/>
    </source>
</evidence>
<evidence type="ECO:0000313" key="11">
    <source>
        <dbReference type="EMBL" id="MBK9716217.1"/>
    </source>
</evidence>
<keyword evidence="8" id="KW-0902">Two-component regulatory system</keyword>
<comment type="caution">
    <text evidence="11">The sequence shown here is derived from an EMBL/GenBank/DDBJ whole genome shotgun (WGS) entry which is preliminary data.</text>
</comment>
<evidence type="ECO:0000256" key="3">
    <source>
        <dbReference type="ARBA" id="ARBA00022553"/>
    </source>
</evidence>